<dbReference type="EMBL" id="QQBC01000003">
    <property type="protein sequence ID" value="RDI67542.1"/>
    <property type="molecule type" value="Genomic_DNA"/>
</dbReference>
<dbReference type="Gene3D" id="1.10.10.10">
    <property type="entry name" value="Winged helix-like DNA-binding domain superfamily/Winged helix DNA-binding domain"/>
    <property type="match status" value="1"/>
</dbReference>
<reference evidence="7 8" key="1">
    <citation type="submission" date="2018-07" db="EMBL/GenBank/DDBJ databases">
        <title>Genomic Encyclopedia of Type Strains, Phase IV (KMG-IV): sequencing the most valuable type-strain genomes for metagenomic binning, comparative biology and taxonomic classification.</title>
        <authorList>
            <person name="Goeker M."/>
        </authorList>
    </citation>
    <scope>NUCLEOTIDE SEQUENCE [LARGE SCALE GENOMIC DNA]</scope>
    <source>
        <strain evidence="7 8">DSM 44290</strain>
    </source>
</reference>
<dbReference type="PROSITE" id="PS50931">
    <property type="entry name" value="HTH_LYSR"/>
    <property type="match status" value="1"/>
</dbReference>
<proteinExistence type="inferred from homology"/>
<evidence type="ECO:0000313" key="7">
    <source>
        <dbReference type="EMBL" id="RDI67542.1"/>
    </source>
</evidence>
<evidence type="ECO:0000256" key="2">
    <source>
        <dbReference type="ARBA" id="ARBA00023015"/>
    </source>
</evidence>
<feature type="domain" description="HTH lysR-type" evidence="6">
    <location>
        <begin position="4"/>
        <end position="61"/>
    </location>
</feature>
<dbReference type="GO" id="GO:0003700">
    <property type="term" value="F:DNA-binding transcription factor activity"/>
    <property type="evidence" value="ECO:0007669"/>
    <property type="project" value="InterPro"/>
</dbReference>
<dbReference type="PANTHER" id="PTHR30346:SF0">
    <property type="entry name" value="HCA OPERON TRANSCRIPTIONAL ACTIVATOR HCAR"/>
    <property type="match status" value="1"/>
</dbReference>
<dbReference type="InterPro" id="IPR036388">
    <property type="entry name" value="WH-like_DNA-bd_sf"/>
</dbReference>
<evidence type="ECO:0000256" key="5">
    <source>
        <dbReference type="ARBA" id="ARBA00023163"/>
    </source>
</evidence>
<keyword evidence="2" id="KW-0805">Transcription regulation</keyword>
<dbReference type="Gene3D" id="3.40.190.10">
    <property type="entry name" value="Periplasmic binding protein-like II"/>
    <property type="match status" value="2"/>
</dbReference>
<evidence type="ECO:0000256" key="4">
    <source>
        <dbReference type="ARBA" id="ARBA00023159"/>
    </source>
</evidence>
<keyword evidence="4" id="KW-0010">Activator</keyword>
<dbReference type="SUPFAM" id="SSF46785">
    <property type="entry name" value="Winged helix' DNA-binding domain"/>
    <property type="match status" value="1"/>
</dbReference>
<evidence type="ECO:0000256" key="1">
    <source>
        <dbReference type="ARBA" id="ARBA00009437"/>
    </source>
</evidence>
<accession>A0A370IA05</accession>
<dbReference type="SUPFAM" id="SSF53850">
    <property type="entry name" value="Periplasmic binding protein-like II"/>
    <property type="match status" value="1"/>
</dbReference>
<dbReference type="RefSeq" id="WP_068004031.1">
    <property type="nucleotide sequence ID" value="NZ_QQBC01000003.1"/>
</dbReference>
<keyword evidence="8" id="KW-1185">Reference proteome</keyword>
<evidence type="ECO:0000313" key="8">
    <source>
        <dbReference type="Proteomes" id="UP000254869"/>
    </source>
</evidence>
<dbReference type="PRINTS" id="PR00039">
    <property type="entry name" value="HTHLYSR"/>
</dbReference>
<dbReference type="GO" id="GO:0032993">
    <property type="term" value="C:protein-DNA complex"/>
    <property type="evidence" value="ECO:0007669"/>
    <property type="project" value="TreeGrafter"/>
</dbReference>
<dbReference type="PANTHER" id="PTHR30346">
    <property type="entry name" value="TRANSCRIPTIONAL DUAL REGULATOR HCAR-RELATED"/>
    <property type="match status" value="1"/>
</dbReference>
<keyword evidence="5" id="KW-0804">Transcription</keyword>
<gene>
    <name evidence="7" type="ORF">DFR76_103613</name>
</gene>
<evidence type="ECO:0000259" key="6">
    <source>
        <dbReference type="PROSITE" id="PS50931"/>
    </source>
</evidence>
<name>A0A370IA05_9NOCA</name>
<sequence length="313" mass="33939">MTDLDPAAVRAFVAAVDEGQFSHAADVLGITQQAVSKRIAKLESQFEVALFDRGPGGITVTDAGNRLLPYARSLLAVIDEAVAAVRGRPLRVAVLGERQPAMELMRYYLDRNPDCDTEVVLSNLFATSRDAVATGRADAAFARPFGGPRPLPLEIDAAPAYLEPLHLLVGRGHPLAARSTITLAEASAYPAWVPGASVPSEWADYYRNLAEFSGVVVETGDRPEPMDPILRRVAASEHLTTFTGEGFLTPLHPAIRRLRIVDPTPAYPHALLWSRANTHPALPRLIAHFRATYNGDIAPHCWVPDADRALFTG</sequence>
<keyword evidence="3 7" id="KW-0238">DNA-binding</keyword>
<evidence type="ECO:0000256" key="3">
    <source>
        <dbReference type="ARBA" id="ARBA00023125"/>
    </source>
</evidence>
<dbReference type="InterPro" id="IPR005119">
    <property type="entry name" value="LysR_subst-bd"/>
</dbReference>
<dbReference type="GO" id="GO:0003677">
    <property type="term" value="F:DNA binding"/>
    <property type="evidence" value="ECO:0007669"/>
    <property type="project" value="UniProtKB-KW"/>
</dbReference>
<dbReference type="InterPro" id="IPR036390">
    <property type="entry name" value="WH_DNA-bd_sf"/>
</dbReference>
<comment type="similarity">
    <text evidence="1">Belongs to the LysR transcriptional regulatory family.</text>
</comment>
<comment type="caution">
    <text evidence="7">The sequence shown here is derived from an EMBL/GenBank/DDBJ whole genome shotgun (WGS) entry which is preliminary data.</text>
</comment>
<protein>
    <submittedName>
        <fullName evidence="7">DNA-binding transcriptional LysR family regulator</fullName>
    </submittedName>
</protein>
<dbReference type="Pfam" id="PF00126">
    <property type="entry name" value="HTH_1"/>
    <property type="match status" value="1"/>
</dbReference>
<dbReference type="AlphaFoldDB" id="A0A370IA05"/>
<dbReference type="Proteomes" id="UP000254869">
    <property type="component" value="Unassembled WGS sequence"/>
</dbReference>
<dbReference type="FunFam" id="1.10.10.10:FF:000001">
    <property type="entry name" value="LysR family transcriptional regulator"/>
    <property type="match status" value="1"/>
</dbReference>
<dbReference type="STRING" id="1210086.GCA_001613105_05677"/>
<dbReference type="Pfam" id="PF03466">
    <property type="entry name" value="LysR_substrate"/>
    <property type="match status" value="1"/>
</dbReference>
<dbReference type="InterPro" id="IPR000847">
    <property type="entry name" value="LysR_HTH_N"/>
</dbReference>
<organism evidence="7 8">
    <name type="scientific">Nocardia pseudobrasiliensis</name>
    <dbReference type="NCBI Taxonomy" id="45979"/>
    <lineage>
        <taxon>Bacteria</taxon>
        <taxon>Bacillati</taxon>
        <taxon>Actinomycetota</taxon>
        <taxon>Actinomycetes</taxon>
        <taxon>Mycobacteriales</taxon>
        <taxon>Nocardiaceae</taxon>
        <taxon>Nocardia</taxon>
    </lineage>
</organism>